<evidence type="ECO:0000256" key="2">
    <source>
        <dbReference type="ARBA" id="ARBA00006679"/>
    </source>
</evidence>
<dbReference type="STRING" id="734.B0187_08835"/>
<dbReference type="RefSeq" id="WP_078237502.1">
    <property type="nucleotide sequence ID" value="NZ_MUYA01000013.1"/>
</dbReference>
<keyword evidence="5 7" id="KW-1133">Transmembrane helix</keyword>
<evidence type="ECO:0000256" key="3">
    <source>
        <dbReference type="ARBA" id="ARBA00022475"/>
    </source>
</evidence>
<keyword evidence="3" id="KW-1003">Cell membrane</keyword>
<evidence type="ECO:0000256" key="5">
    <source>
        <dbReference type="ARBA" id="ARBA00022989"/>
    </source>
</evidence>
<comment type="similarity">
    <text evidence="2">Belongs to the DoxX family.</text>
</comment>
<dbReference type="GO" id="GO:0005886">
    <property type="term" value="C:plasma membrane"/>
    <property type="evidence" value="ECO:0007669"/>
    <property type="project" value="UniProtKB-SubCell"/>
</dbReference>
<dbReference type="InterPro" id="IPR051907">
    <property type="entry name" value="DoxX-like_oxidoreductase"/>
</dbReference>
<sequence>MNSLIEKLSPFVLLLARVVSGYMFLLHGTSKFFEFPMSMTGGNGSVELFSIYGVGGIIEIVGGLFIILGLFTRPTAFLLAGQMAYAYFFMHAKAENLFLPLLNGGELAIMYCMMFLVFIITGAGKFSLDNKLFGTK</sequence>
<protein>
    <recommendedName>
        <fullName evidence="10">DoxX family protein</fullName>
    </recommendedName>
</protein>
<feature type="transmembrane region" description="Helical" evidence="7">
    <location>
        <begin position="12"/>
        <end position="29"/>
    </location>
</feature>
<organism evidence="8 9">
    <name type="scientific">Haemophilus paracuniculus</name>
    <dbReference type="NCBI Taxonomy" id="734"/>
    <lineage>
        <taxon>Bacteria</taxon>
        <taxon>Pseudomonadati</taxon>
        <taxon>Pseudomonadota</taxon>
        <taxon>Gammaproteobacteria</taxon>
        <taxon>Pasteurellales</taxon>
        <taxon>Pasteurellaceae</taxon>
        <taxon>Haemophilus</taxon>
    </lineage>
</organism>
<keyword evidence="6 7" id="KW-0472">Membrane</keyword>
<feature type="transmembrane region" description="Helical" evidence="7">
    <location>
        <begin position="108"/>
        <end position="128"/>
    </location>
</feature>
<name>A0A1T0AQH6_9PAST</name>
<gene>
    <name evidence="8" type="ORF">B0187_08835</name>
</gene>
<evidence type="ECO:0000256" key="4">
    <source>
        <dbReference type="ARBA" id="ARBA00022692"/>
    </source>
</evidence>
<dbReference type="OrthoDB" id="346004at2"/>
<dbReference type="PANTHER" id="PTHR33452:SF4">
    <property type="entry name" value="BLL4328 PROTEIN"/>
    <property type="match status" value="1"/>
</dbReference>
<dbReference type="Proteomes" id="UP000190867">
    <property type="component" value="Unassembled WGS sequence"/>
</dbReference>
<keyword evidence="9" id="KW-1185">Reference proteome</keyword>
<keyword evidence="4 7" id="KW-0812">Transmembrane</keyword>
<evidence type="ECO:0000256" key="6">
    <source>
        <dbReference type="ARBA" id="ARBA00023136"/>
    </source>
</evidence>
<accession>A0A1T0AQH6</accession>
<dbReference type="EMBL" id="MUYA01000013">
    <property type="protein sequence ID" value="OOR98365.1"/>
    <property type="molecule type" value="Genomic_DNA"/>
</dbReference>
<dbReference type="Pfam" id="PF07681">
    <property type="entry name" value="DoxX"/>
    <property type="match status" value="1"/>
</dbReference>
<evidence type="ECO:0000256" key="1">
    <source>
        <dbReference type="ARBA" id="ARBA00004651"/>
    </source>
</evidence>
<dbReference type="PANTHER" id="PTHR33452">
    <property type="entry name" value="OXIDOREDUCTASE CATD-RELATED"/>
    <property type="match status" value="1"/>
</dbReference>
<evidence type="ECO:0000313" key="9">
    <source>
        <dbReference type="Proteomes" id="UP000190867"/>
    </source>
</evidence>
<evidence type="ECO:0000256" key="7">
    <source>
        <dbReference type="SAM" id="Phobius"/>
    </source>
</evidence>
<evidence type="ECO:0000313" key="8">
    <source>
        <dbReference type="EMBL" id="OOR98365.1"/>
    </source>
</evidence>
<comment type="caution">
    <text evidence="8">The sequence shown here is derived from an EMBL/GenBank/DDBJ whole genome shotgun (WGS) entry which is preliminary data.</text>
</comment>
<reference evidence="8 9" key="1">
    <citation type="submission" date="2017-02" db="EMBL/GenBank/DDBJ databases">
        <title>Draft genome sequence of Haemophilus paracuniculus CCUG 43573 type strain.</title>
        <authorList>
            <person name="Engstrom-Jakobsson H."/>
            <person name="Salva-Serra F."/>
            <person name="Thorell K."/>
            <person name="Gonzales-Siles L."/>
            <person name="Karlsson R."/>
            <person name="Boulund F."/>
            <person name="Engstrand L."/>
            <person name="Kristiansson E."/>
            <person name="Moore E."/>
        </authorList>
    </citation>
    <scope>NUCLEOTIDE SEQUENCE [LARGE SCALE GENOMIC DNA]</scope>
    <source>
        <strain evidence="8 9">CCUG 43573</strain>
    </source>
</reference>
<feature type="transmembrane region" description="Helical" evidence="7">
    <location>
        <begin position="49"/>
        <end position="72"/>
    </location>
</feature>
<comment type="subcellular location">
    <subcellularLocation>
        <location evidence="1">Cell membrane</location>
        <topology evidence="1">Multi-pass membrane protein</topology>
    </subcellularLocation>
</comment>
<evidence type="ECO:0008006" key="10">
    <source>
        <dbReference type="Google" id="ProtNLM"/>
    </source>
</evidence>
<dbReference type="AlphaFoldDB" id="A0A1T0AQH6"/>
<dbReference type="InterPro" id="IPR032808">
    <property type="entry name" value="DoxX"/>
</dbReference>
<proteinExistence type="inferred from homology"/>